<comment type="caution">
    <text evidence="1">The sequence shown here is derived from an EMBL/GenBank/DDBJ whole genome shotgun (WGS) entry which is preliminary data.</text>
</comment>
<organism evidence="1 2">
    <name type="scientific">Aspergillus pseudoustus</name>
    <dbReference type="NCBI Taxonomy" id="1810923"/>
    <lineage>
        <taxon>Eukaryota</taxon>
        <taxon>Fungi</taxon>
        <taxon>Dikarya</taxon>
        <taxon>Ascomycota</taxon>
        <taxon>Pezizomycotina</taxon>
        <taxon>Eurotiomycetes</taxon>
        <taxon>Eurotiomycetidae</taxon>
        <taxon>Eurotiales</taxon>
        <taxon>Aspergillaceae</taxon>
        <taxon>Aspergillus</taxon>
        <taxon>Aspergillus subgen. Nidulantes</taxon>
    </lineage>
</organism>
<protein>
    <submittedName>
        <fullName evidence="1">Uncharacterized protein</fullName>
    </submittedName>
</protein>
<proteinExistence type="predicted"/>
<accession>A0ABR4JQ72</accession>
<evidence type="ECO:0000313" key="1">
    <source>
        <dbReference type="EMBL" id="KAL2842178.1"/>
    </source>
</evidence>
<gene>
    <name evidence="1" type="ORF">BJY01DRAFT_216874</name>
</gene>
<evidence type="ECO:0000313" key="2">
    <source>
        <dbReference type="Proteomes" id="UP001610446"/>
    </source>
</evidence>
<sequence length="55" mass="6299">MGFTGAQSPIIALPGSPRVTVKAEKMREIFDRVIDQIVRLILRNSRRRPDLTEHL</sequence>
<dbReference type="EMBL" id="JBFXLU010000102">
    <property type="protein sequence ID" value="KAL2842178.1"/>
    <property type="molecule type" value="Genomic_DNA"/>
</dbReference>
<name>A0ABR4JQ72_9EURO</name>
<reference evidence="1 2" key="1">
    <citation type="submission" date="2024-07" db="EMBL/GenBank/DDBJ databases">
        <title>Section-level genome sequencing and comparative genomics of Aspergillus sections Usti and Cavernicolus.</title>
        <authorList>
            <consortium name="Lawrence Berkeley National Laboratory"/>
            <person name="Nybo J.L."/>
            <person name="Vesth T.C."/>
            <person name="Theobald S."/>
            <person name="Frisvad J.C."/>
            <person name="Larsen T.O."/>
            <person name="Kjaerboelling I."/>
            <person name="Rothschild-Mancinelli K."/>
            <person name="Lyhne E.K."/>
            <person name="Kogle M.E."/>
            <person name="Barry K."/>
            <person name="Clum A."/>
            <person name="Na H."/>
            <person name="Ledsgaard L."/>
            <person name="Lin J."/>
            <person name="Lipzen A."/>
            <person name="Kuo A."/>
            <person name="Riley R."/>
            <person name="Mondo S."/>
            <person name="Labutti K."/>
            <person name="Haridas S."/>
            <person name="Pangalinan J."/>
            <person name="Salamov A.A."/>
            <person name="Simmons B.A."/>
            <person name="Magnuson J.K."/>
            <person name="Chen J."/>
            <person name="Drula E."/>
            <person name="Henrissat B."/>
            <person name="Wiebenga A."/>
            <person name="Lubbers R.J."/>
            <person name="Gomes A.C."/>
            <person name="Makela M.R."/>
            <person name="Stajich J."/>
            <person name="Grigoriev I.V."/>
            <person name="Mortensen U.H."/>
            <person name="De Vries R.P."/>
            <person name="Baker S.E."/>
            <person name="Andersen M.R."/>
        </authorList>
    </citation>
    <scope>NUCLEOTIDE SEQUENCE [LARGE SCALE GENOMIC DNA]</scope>
    <source>
        <strain evidence="1 2">CBS 123904</strain>
    </source>
</reference>
<dbReference type="Proteomes" id="UP001610446">
    <property type="component" value="Unassembled WGS sequence"/>
</dbReference>
<feature type="non-terminal residue" evidence="1">
    <location>
        <position position="1"/>
    </location>
</feature>
<keyword evidence="2" id="KW-1185">Reference proteome</keyword>